<protein>
    <submittedName>
        <fullName evidence="3">Uncharacterized protein</fullName>
    </submittedName>
</protein>
<proteinExistence type="predicted"/>
<keyword evidence="2" id="KW-0812">Transmembrane</keyword>
<reference evidence="3 4" key="1">
    <citation type="submission" date="2018-09" db="EMBL/GenBank/DDBJ databases">
        <authorList>
            <person name="Rimple P.A."/>
            <person name="Stoner T.H."/>
            <person name="Garlena R.A."/>
            <person name="Russell D.A."/>
            <person name="Pope W.H."/>
            <person name="Jacobs-Sera D."/>
            <person name="Hatfull G.F."/>
        </authorList>
    </citation>
    <scope>NUCLEOTIDE SEQUENCE [LARGE SCALE GENOMIC DNA]</scope>
</reference>
<feature type="transmembrane region" description="Helical" evidence="2">
    <location>
        <begin position="6"/>
        <end position="26"/>
    </location>
</feature>
<organism evidence="3 4">
    <name type="scientific">Arthrobacter phage Bridgette</name>
    <dbReference type="NCBI Taxonomy" id="2419949"/>
    <lineage>
        <taxon>Viruses</taxon>
        <taxon>Duplodnaviria</taxon>
        <taxon>Heunggongvirae</taxon>
        <taxon>Uroviricota</taxon>
        <taxon>Caudoviricetes</taxon>
        <taxon>Bridgettevirus</taxon>
        <taxon>Bridgettevirus bridgette</taxon>
    </lineage>
</organism>
<evidence type="ECO:0000313" key="4">
    <source>
        <dbReference type="Proteomes" id="UP000277028"/>
    </source>
</evidence>
<evidence type="ECO:0000313" key="3">
    <source>
        <dbReference type="EMBL" id="AYN57291.1"/>
    </source>
</evidence>
<dbReference type="Proteomes" id="UP000277028">
    <property type="component" value="Segment"/>
</dbReference>
<accession>A0A3G2KEB4</accession>
<sequence>MNVEPWMGVIGILITVAGSYGAARYAGKSSVKVKELDVDGQAYIRAQGINTEIVEALRQQIKDIEEDRKNDKAEYQEQLAKRDVRLDAVEREVREVRTHNNALIAYCYRLIEILRRHGHGHEIPIPPPPGIHL</sequence>
<dbReference type="KEGG" id="vg:55006448"/>
<feature type="coiled-coil region" evidence="1">
    <location>
        <begin position="54"/>
        <end position="92"/>
    </location>
</feature>
<gene>
    <name evidence="3" type="primary">24</name>
    <name evidence="3" type="ORF">PBI_BRIDGETTE_24</name>
</gene>
<keyword evidence="2" id="KW-1133">Transmembrane helix</keyword>
<evidence type="ECO:0000256" key="2">
    <source>
        <dbReference type="SAM" id="Phobius"/>
    </source>
</evidence>
<keyword evidence="1" id="KW-0175">Coiled coil</keyword>
<keyword evidence="4" id="KW-1185">Reference proteome</keyword>
<dbReference type="EMBL" id="MH834603">
    <property type="protein sequence ID" value="AYN57291.1"/>
    <property type="molecule type" value="Genomic_DNA"/>
</dbReference>
<dbReference type="RefSeq" id="YP_009815226.1">
    <property type="nucleotide sequence ID" value="NC_048091.1"/>
</dbReference>
<name>A0A3G2KEB4_9CAUD</name>
<keyword evidence="2" id="KW-0472">Membrane</keyword>
<evidence type="ECO:0000256" key="1">
    <source>
        <dbReference type="SAM" id="Coils"/>
    </source>
</evidence>
<dbReference type="GeneID" id="55006448"/>